<dbReference type="EMBL" id="JACGCM010001221">
    <property type="protein sequence ID" value="KAF6158484.1"/>
    <property type="molecule type" value="Genomic_DNA"/>
</dbReference>
<dbReference type="Proteomes" id="UP000541444">
    <property type="component" value="Unassembled WGS sequence"/>
</dbReference>
<accession>A0A7J7MUH4</accession>
<keyword evidence="2" id="KW-1185">Reference proteome</keyword>
<comment type="caution">
    <text evidence="1">The sequence shown here is derived from an EMBL/GenBank/DDBJ whole genome shotgun (WGS) entry which is preliminary data.</text>
</comment>
<gene>
    <name evidence="1" type="ORF">GIB67_022081</name>
</gene>
<reference evidence="1 2" key="1">
    <citation type="journal article" date="2020" name="IScience">
        <title>Genome Sequencing of the Endangered Kingdonia uniflora (Circaeasteraceae, Ranunculales) Reveals Potential Mechanisms of Evolutionary Specialization.</title>
        <authorList>
            <person name="Sun Y."/>
            <person name="Deng T."/>
            <person name="Zhang A."/>
            <person name="Moore M.J."/>
            <person name="Landis J.B."/>
            <person name="Lin N."/>
            <person name="Zhang H."/>
            <person name="Zhang X."/>
            <person name="Huang J."/>
            <person name="Zhang X."/>
            <person name="Sun H."/>
            <person name="Wang H."/>
        </authorList>
    </citation>
    <scope>NUCLEOTIDE SEQUENCE [LARGE SCALE GENOMIC DNA]</scope>
    <source>
        <strain evidence="1">TB1705</strain>
        <tissue evidence="1">Leaf</tissue>
    </source>
</reference>
<evidence type="ECO:0000313" key="1">
    <source>
        <dbReference type="EMBL" id="KAF6158484.1"/>
    </source>
</evidence>
<proteinExistence type="predicted"/>
<dbReference type="AlphaFoldDB" id="A0A7J7MUH4"/>
<sequence>MLSPWGEWIPYYEADIEHKHFKVDDPMPQEAIKEAVNMFNKILSQSPPNSALNIQPPMSLPIPSPIEPHQFTNDIMIECEYFSKFLDDFSVDEDDDKFPKIANSTSIIEKIRASSLSQSVSPSSSLFLVFIPLSPEPNGGTMTINKFEDLYGNNSCYISIDKCLNYFEDSNDLEIREMLLEKDI</sequence>
<organism evidence="1 2">
    <name type="scientific">Kingdonia uniflora</name>
    <dbReference type="NCBI Taxonomy" id="39325"/>
    <lineage>
        <taxon>Eukaryota</taxon>
        <taxon>Viridiplantae</taxon>
        <taxon>Streptophyta</taxon>
        <taxon>Embryophyta</taxon>
        <taxon>Tracheophyta</taxon>
        <taxon>Spermatophyta</taxon>
        <taxon>Magnoliopsida</taxon>
        <taxon>Ranunculales</taxon>
        <taxon>Circaeasteraceae</taxon>
        <taxon>Kingdonia</taxon>
    </lineage>
</organism>
<name>A0A7J7MUH4_9MAGN</name>
<evidence type="ECO:0000313" key="2">
    <source>
        <dbReference type="Proteomes" id="UP000541444"/>
    </source>
</evidence>
<protein>
    <submittedName>
        <fullName evidence="1">Uncharacterized protein</fullName>
    </submittedName>
</protein>